<dbReference type="AlphaFoldDB" id="A0A2S7SR44"/>
<organism evidence="5 6">
    <name type="scientific">Flavipsychrobacter stenotrophus</name>
    <dbReference type="NCBI Taxonomy" id="2077091"/>
    <lineage>
        <taxon>Bacteria</taxon>
        <taxon>Pseudomonadati</taxon>
        <taxon>Bacteroidota</taxon>
        <taxon>Chitinophagia</taxon>
        <taxon>Chitinophagales</taxon>
        <taxon>Chitinophagaceae</taxon>
        <taxon>Flavipsychrobacter</taxon>
    </lineage>
</organism>
<dbReference type="SMART" id="SM00342">
    <property type="entry name" value="HTH_ARAC"/>
    <property type="match status" value="1"/>
</dbReference>
<feature type="domain" description="HTH araC/xylS-type" evidence="4">
    <location>
        <begin position="76"/>
        <end position="176"/>
    </location>
</feature>
<dbReference type="Gene3D" id="1.10.10.60">
    <property type="entry name" value="Homeodomain-like"/>
    <property type="match status" value="1"/>
</dbReference>
<dbReference type="PROSITE" id="PS01124">
    <property type="entry name" value="HTH_ARAC_FAMILY_2"/>
    <property type="match status" value="1"/>
</dbReference>
<dbReference type="Pfam" id="PF12833">
    <property type="entry name" value="HTH_18"/>
    <property type="match status" value="1"/>
</dbReference>
<dbReference type="RefSeq" id="WP_105040820.1">
    <property type="nucleotide sequence ID" value="NZ_PPSL01000006.1"/>
</dbReference>
<evidence type="ECO:0000313" key="5">
    <source>
        <dbReference type="EMBL" id="PQJ09370.1"/>
    </source>
</evidence>
<dbReference type="Proteomes" id="UP000239872">
    <property type="component" value="Unassembled WGS sequence"/>
</dbReference>
<dbReference type="PANTHER" id="PTHR43280:SF28">
    <property type="entry name" value="HTH-TYPE TRANSCRIPTIONAL ACTIVATOR RHAS"/>
    <property type="match status" value="1"/>
</dbReference>
<sequence>MKLYIKNMVCDRCKMIVRAELEKFGLHPISVNLGEVELSEPVLSANQLNDARICFENLGFELIDDRKSMIIEQVKVAVIEMVHRENNDTKIKHSEYLSQHLNYEYPYLSKTFSDEEGVTIEQFIIQQKTEKIKELIGYGELNFSEIALQMGYSSVAALSSQFKKVMGITPSEYKATHSNDRKSLDRVAKII</sequence>
<dbReference type="GO" id="GO:0043565">
    <property type="term" value="F:sequence-specific DNA binding"/>
    <property type="evidence" value="ECO:0007669"/>
    <property type="project" value="InterPro"/>
</dbReference>
<dbReference type="InterPro" id="IPR009057">
    <property type="entry name" value="Homeodomain-like_sf"/>
</dbReference>
<dbReference type="EMBL" id="PPSL01000006">
    <property type="protein sequence ID" value="PQJ09370.1"/>
    <property type="molecule type" value="Genomic_DNA"/>
</dbReference>
<proteinExistence type="predicted"/>
<evidence type="ECO:0000259" key="4">
    <source>
        <dbReference type="PROSITE" id="PS01124"/>
    </source>
</evidence>
<accession>A0A2S7SR44</accession>
<keyword evidence="6" id="KW-1185">Reference proteome</keyword>
<dbReference type="SUPFAM" id="SSF46689">
    <property type="entry name" value="Homeodomain-like"/>
    <property type="match status" value="1"/>
</dbReference>
<keyword evidence="1" id="KW-0805">Transcription regulation</keyword>
<reference evidence="5 6" key="1">
    <citation type="submission" date="2018-01" db="EMBL/GenBank/DDBJ databases">
        <title>A novel member of the phylum Bacteroidetes isolated from glacier ice.</title>
        <authorList>
            <person name="Liu Q."/>
            <person name="Xin Y.-H."/>
        </authorList>
    </citation>
    <scope>NUCLEOTIDE SEQUENCE [LARGE SCALE GENOMIC DNA]</scope>
    <source>
        <strain evidence="5 6">RB1R16</strain>
    </source>
</reference>
<name>A0A2S7SR44_9BACT</name>
<keyword evidence="2" id="KW-0238">DNA-binding</keyword>
<evidence type="ECO:0000313" key="6">
    <source>
        <dbReference type="Proteomes" id="UP000239872"/>
    </source>
</evidence>
<dbReference type="InterPro" id="IPR018060">
    <property type="entry name" value="HTH_AraC"/>
</dbReference>
<dbReference type="OrthoDB" id="952277at2"/>
<dbReference type="GO" id="GO:0003700">
    <property type="term" value="F:DNA-binding transcription factor activity"/>
    <property type="evidence" value="ECO:0007669"/>
    <property type="project" value="InterPro"/>
</dbReference>
<comment type="caution">
    <text evidence="5">The sequence shown here is derived from an EMBL/GenBank/DDBJ whole genome shotgun (WGS) entry which is preliminary data.</text>
</comment>
<gene>
    <name evidence="5" type="ORF">CJD36_019170</name>
</gene>
<keyword evidence="3" id="KW-0804">Transcription</keyword>
<evidence type="ECO:0000256" key="1">
    <source>
        <dbReference type="ARBA" id="ARBA00023015"/>
    </source>
</evidence>
<evidence type="ECO:0000256" key="2">
    <source>
        <dbReference type="ARBA" id="ARBA00023125"/>
    </source>
</evidence>
<protein>
    <submittedName>
        <fullName evidence="5">AraC family transcriptional regulator</fullName>
    </submittedName>
</protein>
<evidence type="ECO:0000256" key="3">
    <source>
        <dbReference type="ARBA" id="ARBA00023163"/>
    </source>
</evidence>
<dbReference type="PANTHER" id="PTHR43280">
    <property type="entry name" value="ARAC-FAMILY TRANSCRIPTIONAL REGULATOR"/>
    <property type="match status" value="1"/>
</dbReference>